<feature type="transmembrane region" description="Helical" evidence="6">
    <location>
        <begin position="289"/>
        <end position="310"/>
    </location>
</feature>
<dbReference type="AlphaFoldDB" id="A0A9J6C237"/>
<feature type="transmembrane region" description="Helical" evidence="6">
    <location>
        <begin position="322"/>
        <end position="339"/>
    </location>
</feature>
<dbReference type="GO" id="GO:0004307">
    <property type="term" value="F:ethanolaminephosphotransferase activity"/>
    <property type="evidence" value="ECO:0007669"/>
    <property type="project" value="TreeGrafter"/>
</dbReference>
<evidence type="ECO:0000256" key="4">
    <source>
        <dbReference type="ARBA" id="ARBA00023136"/>
    </source>
</evidence>
<proteinExistence type="inferred from homology"/>
<sequence length="403" mass="46809">MWKIKYLNKDHLEGFDRYKYNCVDTSWLSKHVMHKFWDFIVKFVPVNIAPNLITFSGFMLTVFNYILIAFYDYYFRVANDPFGEQIPRWVFIVAGINVFVAYTLDGIDGKHARRTGTSSPLGELFDHGLDSYSSIFIMIYLFSLFGSHDLPQMRMHFITYCVYLNFYLTHFEKYNTGVLFLPYAYDYVMWSCSITLLVAGFFGPQLFTTPIFGIKPTVYVEFIMYIAGIVTSHPVIAWNIYKSYRDKTGKMRPLVEAFRPLYPVAGLFVISTLWVVFSPNEIMKVDPRMFIMVTGTIFSNISCRLIVAQMSDTRTDGWNLQLWGYLFATFICIFPYECIEMPRLPQHCEYGILLTLVVVFSVQHFHYGYGVVTEMCQHFGIKCFTIKPKVPTKNGNGEAVHSV</sequence>
<protein>
    <submittedName>
        <fullName evidence="7">Uncharacterized protein</fullName>
    </submittedName>
</protein>
<accession>A0A9J6C237</accession>
<dbReference type="InterPro" id="IPR043130">
    <property type="entry name" value="CDP-OH_PTrfase_TM_dom"/>
</dbReference>
<dbReference type="OrthoDB" id="196717at2759"/>
<reference evidence="7" key="1">
    <citation type="submission" date="2021-03" db="EMBL/GenBank/DDBJ databases">
        <title>Chromosome level genome of the anhydrobiotic midge Polypedilum vanderplanki.</title>
        <authorList>
            <person name="Yoshida Y."/>
            <person name="Kikawada T."/>
            <person name="Gusev O."/>
        </authorList>
    </citation>
    <scope>NUCLEOTIDE SEQUENCE</scope>
    <source>
        <strain evidence="7">NIAS01</strain>
        <tissue evidence="7">Whole body or cell culture</tissue>
    </source>
</reference>
<comment type="subcellular location">
    <subcellularLocation>
        <location evidence="1">Membrane</location>
    </subcellularLocation>
</comment>
<evidence type="ECO:0000256" key="5">
    <source>
        <dbReference type="RuleBase" id="RU003750"/>
    </source>
</evidence>
<feature type="transmembrane region" description="Helical" evidence="6">
    <location>
        <begin position="261"/>
        <end position="277"/>
    </location>
</feature>
<dbReference type="PROSITE" id="PS00379">
    <property type="entry name" value="CDP_ALCOHOL_P_TRANSF"/>
    <property type="match status" value="1"/>
</dbReference>
<evidence type="ECO:0000313" key="7">
    <source>
        <dbReference type="EMBL" id="KAG5676244.1"/>
    </source>
</evidence>
<dbReference type="InterPro" id="IPR048254">
    <property type="entry name" value="CDP_ALCOHOL_P_TRANSF_CS"/>
</dbReference>
<dbReference type="EMBL" id="JADBJN010000002">
    <property type="protein sequence ID" value="KAG5676244.1"/>
    <property type="molecule type" value="Genomic_DNA"/>
</dbReference>
<dbReference type="PIRSF" id="PIRSF015665">
    <property type="entry name" value="CHOPT"/>
    <property type="match status" value="1"/>
</dbReference>
<keyword evidence="6" id="KW-0812">Transmembrane</keyword>
<keyword evidence="4 6" id="KW-0472">Membrane</keyword>
<evidence type="ECO:0000256" key="6">
    <source>
        <dbReference type="SAM" id="Phobius"/>
    </source>
</evidence>
<feature type="transmembrane region" description="Helical" evidence="6">
    <location>
        <begin position="187"/>
        <end position="207"/>
    </location>
</feature>
<dbReference type="GO" id="GO:0006646">
    <property type="term" value="P:phosphatidylethanolamine biosynthetic process"/>
    <property type="evidence" value="ECO:0007669"/>
    <property type="project" value="TreeGrafter"/>
</dbReference>
<organism evidence="7 8">
    <name type="scientific">Polypedilum vanderplanki</name>
    <name type="common">Sleeping chironomid midge</name>
    <dbReference type="NCBI Taxonomy" id="319348"/>
    <lineage>
        <taxon>Eukaryota</taxon>
        <taxon>Metazoa</taxon>
        <taxon>Ecdysozoa</taxon>
        <taxon>Arthropoda</taxon>
        <taxon>Hexapoda</taxon>
        <taxon>Insecta</taxon>
        <taxon>Pterygota</taxon>
        <taxon>Neoptera</taxon>
        <taxon>Endopterygota</taxon>
        <taxon>Diptera</taxon>
        <taxon>Nematocera</taxon>
        <taxon>Chironomoidea</taxon>
        <taxon>Chironomidae</taxon>
        <taxon>Chironominae</taxon>
        <taxon>Polypedilum</taxon>
        <taxon>Polypedilum</taxon>
    </lineage>
</organism>
<feature type="transmembrane region" description="Helical" evidence="6">
    <location>
        <begin position="351"/>
        <end position="369"/>
    </location>
</feature>
<comment type="caution">
    <text evidence="7">The sequence shown here is derived from an EMBL/GenBank/DDBJ whole genome shotgun (WGS) entry which is preliminary data.</text>
</comment>
<dbReference type="Pfam" id="PF01066">
    <property type="entry name" value="CDP-OH_P_transf"/>
    <property type="match status" value="1"/>
</dbReference>
<feature type="transmembrane region" description="Helical" evidence="6">
    <location>
        <begin position="219"/>
        <end position="241"/>
    </location>
</feature>
<keyword evidence="8" id="KW-1185">Reference proteome</keyword>
<name>A0A9J6C237_POLVA</name>
<evidence type="ECO:0000313" key="8">
    <source>
        <dbReference type="Proteomes" id="UP001107558"/>
    </source>
</evidence>
<feature type="transmembrane region" description="Helical" evidence="6">
    <location>
        <begin position="52"/>
        <end position="74"/>
    </location>
</feature>
<dbReference type="PANTHER" id="PTHR10414:SF36">
    <property type="entry name" value="GH11618P"/>
    <property type="match status" value="1"/>
</dbReference>
<evidence type="ECO:0000256" key="3">
    <source>
        <dbReference type="ARBA" id="ARBA00022679"/>
    </source>
</evidence>
<dbReference type="GO" id="GO:0005794">
    <property type="term" value="C:Golgi apparatus"/>
    <property type="evidence" value="ECO:0007669"/>
    <property type="project" value="TreeGrafter"/>
</dbReference>
<gene>
    <name evidence="7" type="ORF">PVAND_006093</name>
</gene>
<feature type="transmembrane region" description="Helical" evidence="6">
    <location>
        <begin position="86"/>
        <end position="104"/>
    </location>
</feature>
<dbReference type="InterPro" id="IPR014472">
    <property type="entry name" value="CHOPT"/>
</dbReference>
<dbReference type="InterPro" id="IPR000462">
    <property type="entry name" value="CDP-OH_P_trans"/>
</dbReference>
<evidence type="ECO:0000256" key="1">
    <source>
        <dbReference type="ARBA" id="ARBA00004370"/>
    </source>
</evidence>
<keyword evidence="6" id="KW-1133">Transmembrane helix</keyword>
<comment type="similarity">
    <text evidence="2 5">Belongs to the CDP-alcohol phosphatidyltransferase class-I family.</text>
</comment>
<dbReference type="PANTHER" id="PTHR10414">
    <property type="entry name" value="ETHANOLAMINEPHOSPHOTRANSFERASE"/>
    <property type="match status" value="1"/>
</dbReference>
<dbReference type="GO" id="GO:0005789">
    <property type="term" value="C:endoplasmic reticulum membrane"/>
    <property type="evidence" value="ECO:0007669"/>
    <property type="project" value="TreeGrafter"/>
</dbReference>
<dbReference type="Gene3D" id="1.20.120.1760">
    <property type="match status" value="1"/>
</dbReference>
<keyword evidence="3 5" id="KW-0808">Transferase</keyword>
<dbReference type="Proteomes" id="UP001107558">
    <property type="component" value="Chromosome 2"/>
</dbReference>
<evidence type="ECO:0000256" key="2">
    <source>
        <dbReference type="ARBA" id="ARBA00010441"/>
    </source>
</evidence>